<feature type="domain" description="PNPLA" evidence="3">
    <location>
        <begin position="21"/>
        <end position="198"/>
    </location>
</feature>
<dbReference type="PANTHER" id="PTHR46394:SF1">
    <property type="entry name" value="PNPLA DOMAIN-CONTAINING PROTEIN"/>
    <property type="match status" value="1"/>
</dbReference>
<feature type="active site" description="Nucleophile" evidence="2">
    <location>
        <position position="56"/>
    </location>
</feature>
<keyword evidence="1 2" id="KW-0443">Lipid metabolism</keyword>
<dbReference type="InterPro" id="IPR016035">
    <property type="entry name" value="Acyl_Trfase/lysoPLipase"/>
</dbReference>
<feature type="short sequence motif" description="DGA/G" evidence="2">
    <location>
        <begin position="185"/>
        <end position="187"/>
    </location>
</feature>
<evidence type="ECO:0000256" key="1">
    <source>
        <dbReference type="ARBA" id="ARBA00023098"/>
    </source>
</evidence>
<evidence type="ECO:0000256" key="2">
    <source>
        <dbReference type="PROSITE-ProRule" id="PRU01161"/>
    </source>
</evidence>
<reference evidence="4" key="1">
    <citation type="submission" date="2023-07" db="EMBL/GenBank/DDBJ databases">
        <authorList>
            <person name="Xia Y."/>
        </authorList>
    </citation>
    <scope>NUCLEOTIDE SEQUENCE</scope>
    <source>
        <strain evidence="4">F</strain>
    </source>
</reference>
<sequence length="294" mass="32965">MTELRNRRKPQEQKKESIDALCLSGGGINGIATLGALEYFSRVFDLESITKFCGTSIGAIISLLLLCGYRPREILDKLLCEGDICSSLPKLSFFTNYGFYDSLPLEKKLGELVEQKCGFVPTLFELFSLTQKEFVCACANLSAMKIEYFSRTTKPNMSCVEAVLLSCNAPGVFKKREYLGSTYADGGIFDNYPLSIFDDGETKVLGINIGSSSFSGEVSSFLDYMHRLMSFAAVQNSEKKFSPYVVNIRLKVEEFAFNLFVSNERKIELFGLGHVQASKAYRELIELRETLEMH</sequence>
<gene>
    <name evidence="4" type="ORF">MarFTMF_346</name>
</gene>
<dbReference type="Gene3D" id="3.40.1090.10">
    <property type="entry name" value="Cytosolic phospholipase A2 catalytic domain"/>
    <property type="match status" value="2"/>
</dbReference>
<dbReference type="EMBL" id="OR343188">
    <property type="protein sequence ID" value="WNL49862.1"/>
    <property type="molecule type" value="Genomic_DNA"/>
</dbReference>
<feature type="active site" description="Proton acceptor" evidence="2">
    <location>
        <position position="185"/>
    </location>
</feature>
<dbReference type="SUPFAM" id="SSF52151">
    <property type="entry name" value="FabD/lysophospholipase-like"/>
    <property type="match status" value="1"/>
</dbReference>
<keyword evidence="2" id="KW-0442">Lipid degradation</keyword>
<proteinExistence type="predicted"/>
<dbReference type="PANTHER" id="PTHR46394">
    <property type="entry name" value="ANNEXIN"/>
    <property type="match status" value="1"/>
</dbReference>
<dbReference type="Pfam" id="PF01734">
    <property type="entry name" value="Patatin"/>
    <property type="match status" value="1"/>
</dbReference>
<name>A0AA96J0P9_9VIRU</name>
<feature type="short sequence motif" description="GXSXG" evidence="2">
    <location>
        <begin position="54"/>
        <end position="58"/>
    </location>
</feature>
<feature type="short sequence motif" description="GXGXXG" evidence="2">
    <location>
        <begin position="25"/>
        <end position="30"/>
    </location>
</feature>
<keyword evidence="2" id="KW-0378">Hydrolase</keyword>
<evidence type="ECO:0000259" key="3">
    <source>
        <dbReference type="PROSITE" id="PS51635"/>
    </source>
</evidence>
<dbReference type="PROSITE" id="PS51635">
    <property type="entry name" value="PNPLA"/>
    <property type="match status" value="1"/>
</dbReference>
<accession>A0AA96J0P9</accession>
<organism evidence="4">
    <name type="scientific">Marseillevirus sp</name>
    <dbReference type="NCBI Taxonomy" id="2809551"/>
    <lineage>
        <taxon>Viruses</taxon>
        <taxon>Varidnaviria</taxon>
        <taxon>Bamfordvirae</taxon>
        <taxon>Nucleocytoviricota</taxon>
        <taxon>Megaviricetes</taxon>
        <taxon>Pimascovirales</taxon>
        <taxon>Pimascovirales incertae sedis</taxon>
        <taxon>Marseilleviridae</taxon>
        <taxon>Marseillevirus</taxon>
    </lineage>
</organism>
<dbReference type="GO" id="GO:0016042">
    <property type="term" value="P:lipid catabolic process"/>
    <property type="evidence" value="ECO:0007669"/>
    <property type="project" value="UniProtKB-UniRule"/>
</dbReference>
<evidence type="ECO:0000313" key="4">
    <source>
        <dbReference type="EMBL" id="WNL49862.1"/>
    </source>
</evidence>
<dbReference type="GO" id="GO:0016787">
    <property type="term" value="F:hydrolase activity"/>
    <property type="evidence" value="ECO:0007669"/>
    <property type="project" value="UniProtKB-UniRule"/>
</dbReference>
<protein>
    <submittedName>
        <fullName evidence="4">Patatin like phospholipase</fullName>
    </submittedName>
</protein>
<dbReference type="InterPro" id="IPR052580">
    <property type="entry name" value="Lipid_Hydrolase"/>
</dbReference>
<dbReference type="InterPro" id="IPR002641">
    <property type="entry name" value="PNPLA_dom"/>
</dbReference>